<evidence type="ECO:0000256" key="5">
    <source>
        <dbReference type="ARBA" id="ARBA00022679"/>
    </source>
</evidence>
<dbReference type="AlphaFoldDB" id="A0A7W8AED0"/>
<dbReference type="Pfam" id="PF00672">
    <property type="entry name" value="HAMP"/>
    <property type="match status" value="1"/>
</dbReference>
<dbReference type="InterPro" id="IPR003661">
    <property type="entry name" value="HisK_dim/P_dom"/>
</dbReference>
<dbReference type="PROSITE" id="PS50109">
    <property type="entry name" value="HIS_KIN"/>
    <property type="match status" value="1"/>
</dbReference>
<dbReference type="Proteomes" id="UP000568380">
    <property type="component" value="Unassembled WGS sequence"/>
</dbReference>
<comment type="caution">
    <text evidence="14">The sequence shown here is derived from an EMBL/GenBank/DDBJ whole genome shotgun (WGS) entry which is preliminary data.</text>
</comment>
<reference evidence="14 15" key="1">
    <citation type="submission" date="2020-08" db="EMBL/GenBank/DDBJ databases">
        <title>Genomic Encyclopedia of Type Strains, Phase IV (KMG-IV): sequencing the most valuable type-strain genomes for metagenomic binning, comparative biology and taxonomic classification.</title>
        <authorList>
            <person name="Goeker M."/>
        </authorList>
    </citation>
    <scope>NUCLEOTIDE SEQUENCE [LARGE SCALE GENOMIC DNA]</scope>
    <source>
        <strain evidence="14 15">DSM 45385</strain>
    </source>
</reference>
<dbReference type="PANTHER" id="PTHR45436:SF5">
    <property type="entry name" value="SENSOR HISTIDINE KINASE TRCS"/>
    <property type="match status" value="1"/>
</dbReference>
<dbReference type="InterPro" id="IPR003660">
    <property type="entry name" value="HAMP_dom"/>
</dbReference>
<evidence type="ECO:0000259" key="13">
    <source>
        <dbReference type="PROSITE" id="PS50885"/>
    </source>
</evidence>
<keyword evidence="4" id="KW-0597">Phosphoprotein</keyword>
<gene>
    <name evidence="14" type="ORF">HNR40_010138</name>
</gene>
<dbReference type="SMART" id="SM00387">
    <property type="entry name" value="HATPase_c"/>
    <property type="match status" value="1"/>
</dbReference>
<dbReference type="InterPro" id="IPR004358">
    <property type="entry name" value="Sig_transdc_His_kin-like_C"/>
</dbReference>
<evidence type="ECO:0000259" key="12">
    <source>
        <dbReference type="PROSITE" id="PS50109"/>
    </source>
</evidence>
<keyword evidence="15" id="KW-1185">Reference proteome</keyword>
<evidence type="ECO:0000256" key="2">
    <source>
        <dbReference type="ARBA" id="ARBA00004236"/>
    </source>
</evidence>
<evidence type="ECO:0000256" key="7">
    <source>
        <dbReference type="ARBA" id="ARBA00022777"/>
    </source>
</evidence>
<dbReference type="GO" id="GO:0005886">
    <property type="term" value="C:plasma membrane"/>
    <property type="evidence" value="ECO:0007669"/>
    <property type="project" value="UniProtKB-SubCell"/>
</dbReference>
<dbReference type="RefSeq" id="WP_312896844.1">
    <property type="nucleotide sequence ID" value="NZ_JACHIN010000024.1"/>
</dbReference>
<dbReference type="SMART" id="SM00304">
    <property type="entry name" value="HAMP"/>
    <property type="match status" value="1"/>
</dbReference>
<feature type="transmembrane region" description="Helical" evidence="11">
    <location>
        <begin position="21"/>
        <end position="41"/>
    </location>
</feature>
<dbReference type="GO" id="GO:0000155">
    <property type="term" value="F:phosphorelay sensor kinase activity"/>
    <property type="evidence" value="ECO:0007669"/>
    <property type="project" value="InterPro"/>
</dbReference>
<dbReference type="PRINTS" id="PR00344">
    <property type="entry name" value="BCTRLSENSOR"/>
</dbReference>
<dbReference type="Gene3D" id="3.30.565.10">
    <property type="entry name" value="Histidine kinase-like ATPase, C-terminal domain"/>
    <property type="match status" value="1"/>
</dbReference>
<dbReference type="CDD" id="cd06225">
    <property type="entry name" value="HAMP"/>
    <property type="match status" value="1"/>
</dbReference>
<dbReference type="InterPro" id="IPR003594">
    <property type="entry name" value="HATPase_dom"/>
</dbReference>
<dbReference type="SUPFAM" id="SSF55874">
    <property type="entry name" value="ATPase domain of HSP90 chaperone/DNA topoisomerase II/histidine kinase"/>
    <property type="match status" value="1"/>
</dbReference>
<evidence type="ECO:0000256" key="6">
    <source>
        <dbReference type="ARBA" id="ARBA00022692"/>
    </source>
</evidence>
<dbReference type="SMART" id="SM00388">
    <property type="entry name" value="HisKA"/>
    <property type="match status" value="1"/>
</dbReference>
<feature type="domain" description="Histidine kinase" evidence="12">
    <location>
        <begin position="246"/>
        <end position="451"/>
    </location>
</feature>
<name>A0A7W8AED0_9ACTN</name>
<keyword evidence="9" id="KW-0902">Two-component regulatory system</keyword>
<dbReference type="EC" id="2.7.13.3" evidence="3"/>
<dbReference type="InterPro" id="IPR036890">
    <property type="entry name" value="HATPase_C_sf"/>
</dbReference>
<dbReference type="InterPro" id="IPR036097">
    <property type="entry name" value="HisK_dim/P_sf"/>
</dbReference>
<organism evidence="14 15">
    <name type="scientific">Nonomuraea endophytica</name>
    <dbReference type="NCBI Taxonomy" id="714136"/>
    <lineage>
        <taxon>Bacteria</taxon>
        <taxon>Bacillati</taxon>
        <taxon>Actinomycetota</taxon>
        <taxon>Actinomycetes</taxon>
        <taxon>Streptosporangiales</taxon>
        <taxon>Streptosporangiaceae</taxon>
        <taxon>Nonomuraea</taxon>
    </lineage>
</organism>
<dbReference type="Gene3D" id="6.10.340.10">
    <property type="match status" value="1"/>
</dbReference>
<evidence type="ECO:0000256" key="11">
    <source>
        <dbReference type="SAM" id="Phobius"/>
    </source>
</evidence>
<evidence type="ECO:0000256" key="8">
    <source>
        <dbReference type="ARBA" id="ARBA00022989"/>
    </source>
</evidence>
<evidence type="ECO:0000256" key="4">
    <source>
        <dbReference type="ARBA" id="ARBA00022553"/>
    </source>
</evidence>
<protein>
    <recommendedName>
        <fullName evidence="3">histidine kinase</fullName>
        <ecNumber evidence="3">2.7.13.3</ecNumber>
    </recommendedName>
</protein>
<sequence>MTQVFTRWSVRSRMTAIAAGNALVLNLVVAILVTPLVHVVISDYVTERVAKAARRVAFNVERFAPVDELKSVTPTEEIDALQVVDNESRVRQASKRLLGLPPLTNLKPTEDDGRVATTTCTRLLPGNPCLTTVGFRVSVGGNYWMSYAFGPDIPWYISPLYALGLLAGALVLTVPSSVVAWAAVGNALRPVKDIKTELAEITATDLGRRVPRSPRRDELDDLARTVNDTLDRLEVAVEQQRRFASDASHDLRSPITAMRAQVEQALLYPEETDWPQTAREVLASLDRLQAIVGDLLTLARLEAGAPGRTERVDLGELVAAESGRPRSKQVATELEPGATVMGDRVRLARLLTNLVDNAERHADESITITVRVEDGRAVLEVMDDGDGIAPDQREVVFRRFTRLDASRNRDAGGTGLGLPIAREIATSHDGTLTIEDSTHGARFVLRIPLADGYRG</sequence>
<dbReference type="PROSITE" id="PS50885">
    <property type="entry name" value="HAMP"/>
    <property type="match status" value="1"/>
</dbReference>
<evidence type="ECO:0000313" key="14">
    <source>
        <dbReference type="EMBL" id="MBB5084629.1"/>
    </source>
</evidence>
<proteinExistence type="predicted"/>
<evidence type="ECO:0000256" key="10">
    <source>
        <dbReference type="ARBA" id="ARBA00023136"/>
    </source>
</evidence>
<evidence type="ECO:0000313" key="15">
    <source>
        <dbReference type="Proteomes" id="UP000568380"/>
    </source>
</evidence>
<dbReference type="InterPro" id="IPR050428">
    <property type="entry name" value="TCS_sensor_his_kinase"/>
</dbReference>
<dbReference type="SUPFAM" id="SSF47384">
    <property type="entry name" value="Homodimeric domain of signal transducing histidine kinase"/>
    <property type="match status" value="1"/>
</dbReference>
<keyword evidence="5" id="KW-0808">Transferase</keyword>
<accession>A0A7W8AED0</accession>
<comment type="catalytic activity">
    <reaction evidence="1">
        <text>ATP + protein L-histidine = ADP + protein N-phospho-L-histidine.</text>
        <dbReference type="EC" id="2.7.13.3"/>
    </reaction>
</comment>
<evidence type="ECO:0000256" key="9">
    <source>
        <dbReference type="ARBA" id="ARBA00023012"/>
    </source>
</evidence>
<dbReference type="PANTHER" id="PTHR45436">
    <property type="entry name" value="SENSOR HISTIDINE KINASE YKOH"/>
    <property type="match status" value="1"/>
</dbReference>
<keyword evidence="10 11" id="KW-0472">Membrane</keyword>
<evidence type="ECO:0000256" key="3">
    <source>
        <dbReference type="ARBA" id="ARBA00012438"/>
    </source>
</evidence>
<dbReference type="Pfam" id="PF02518">
    <property type="entry name" value="HATPase_c"/>
    <property type="match status" value="1"/>
</dbReference>
<dbReference type="Gene3D" id="1.10.287.130">
    <property type="match status" value="1"/>
</dbReference>
<keyword evidence="6 11" id="KW-0812">Transmembrane</keyword>
<evidence type="ECO:0000256" key="1">
    <source>
        <dbReference type="ARBA" id="ARBA00000085"/>
    </source>
</evidence>
<dbReference type="CDD" id="cd00082">
    <property type="entry name" value="HisKA"/>
    <property type="match status" value="1"/>
</dbReference>
<dbReference type="SUPFAM" id="SSF158472">
    <property type="entry name" value="HAMP domain-like"/>
    <property type="match status" value="1"/>
</dbReference>
<comment type="subcellular location">
    <subcellularLocation>
        <location evidence="2">Cell membrane</location>
    </subcellularLocation>
</comment>
<keyword evidence="8 11" id="KW-1133">Transmembrane helix</keyword>
<keyword evidence="7 14" id="KW-0418">Kinase</keyword>
<dbReference type="EMBL" id="JACHIN010000024">
    <property type="protein sequence ID" value="MBB5084629.1"/>
    <property type="molecule type" value="Genomic_DNA"/>
</dbReference>
<dbReference type="InterPro" id="IPR005467">
    <property type="entry name" value="His_kinase_dom"/>
</dbReference>
<feature type="domain" description="HAMP" evidence="13">
    <location>
        <begin position="185"/>
        <end position="238"/>
    </location>
</feature>
<dbReference type="Pfam" id="PF00512">
    <property type="entry name" value="HisKA"/>
    <property type="match status" value="1"/>
</dbReference>